<feature type="domain" description="Calcineurin-like phosphoesterase" evidence="1">
    <location>
        <begin position="21"/>
        <end position="181"/>
    </location>
</feature>
<dbReference type="Proteomes" id="UP000070258">
    <property type="component" value="Unassembled WGS sequence"/>
</dbReference>
<reference evidence="4" key="3">
    <citation type="submission" date="2016-02" db="EMBL/GenBank/DDBJ databases">
        <authorList>
            <person name="Wen L."/>
            <person name="He K."/>
            <person name="Yang H."/>
        </authorList>
    </citation>
    <scope>NUCLEOTIDE SEQUENCE [LARGE SCALE GENOMIC DNA]</scope>
    <source>
        <strain evidence="4">JCM 15929</strain>
    </source>
</reference>
<evidence type="ECO:0000313" key="2">
    <source>
        <dbReference type="EMBL" id="KXO88860.1"/>
    </source>
</evidence>
<dbReference type="RefSeq" id="WP_068575162.1">
    <property type="nucleotide sequence ID" value="NZ_LSRE01000050.1"/>
</dbReference>
<dbReference type="OrthoDB" id="9783591at2"/>
<protein>
    <submittedName>
        <fullName evidence="3">Metallophosphoesterase</fullName>
    </submittedName>
</protein>
<dbReference type="STRING" id="239498.AXK60_20165"/>
<dbReference type="Pfam" id="PF00149">
    <property type="entry name" value="Metallophos"/>
    <property type="match status" value="1"/>
</dbReference>
<evidence type="ECO:0000313" key="3">
    <source>
        <dbReference type="EMBL" id="KXP04057.1"/>
    </source>
</evidence>
<name>A0A138A0U8_9ACTN</name>
<dbReference type="AlphaFoldDB" id="A0A138A0U8"/>
<dbReference type="Gene3D" id="3.60.21.10">
    <property type="match status" value="1"/>
</dbReference>
<dbReference type="EMBL" id="LSRE01000050">
    <property type="protein sequence ID" value="KXO88860.1"/>
    <property type="molecule type" value="Genomic_DNA"/>
</dbReference>
<gene>
    <name evidence="3" type="ORF">AXK60_20165</name>
    <name evidence="2" type="ORF">AXK61_09395</name>
</gene>
<dbReference type="EMBL" id="LSRF01000058">
    <property type="protein sequence ID" value="KXP04057.1"/>
    <property type="molecule type" value="Genomic_DNA"/>
</dbReference>
<evidence type="ECO:0000313" key="4">
    <source>
        <dbReference type="Proteomes" id="UP000070258"/>
    </source>
</evidence>
<evidence type="ECO:0000259" key="1">
    <source>
        <dbReference type="Pfam" id="PF00149"/>
    </source>
</evidence>
<comment type="caution">
    <text evidence="3">The sequence shown here is derived from an EMBL/GenBank/DDBJ whole genome shotgun (WGS) entry which is preliminary data.</text>
</comment>
<sequence length="227" mass="23815">MRVLAVSDEEVPGLALASSTLRPDLILGAGDLSGEYLEGLMDRYGVPCVFVPGNHDPDYAGYRSTRGGYVRGGMPSEPPGPRGGVNADGRVVRVGGLTVAGLGGSIRYRSGPNQWTQAQATRRAWRVRLAARRRTVDLVLAHSPALGVGDGDDGPHRGLAALGALVAGIRPQAFVHGHVHPFGAPGPDREIDGVPVLNTVGYTYFDITPGRPAGAEGLDILERRRGA</sequence>
<dbReference type="InterPro" id="IPR029052">
    <property type="entry name" value="Metallo-depent_PP-like"/>
</dbReference>
<dbReference type="SUPFAM" id="SSF56300">
    <property type="entry name" value="Metallo-dependent phosphatases"/>
    <property type="match status" value="1"/>
</dbReference>
<proteinExistence type="predicted"/>
<organism evidence="3 4">
    <name type="scientific">Tsukamurella pseudospumae</name>
    <dbReference type="NCBI Taxonomy" id="239498"/>
    <lineage>
        <taxon>Bacteria</taxon>
        <taxon>Bacillati</taxon>
        <taxon>Actinomycetota</taxon>
        <taxon>Actinomycetes</taxon>
        <taxon>Mycobacteriales</taxon>
        <taxon>Tsukamurellaceae</taxon>
        <taxon>Tsukamurella</taxon>
    </lineage>
</organism>
<reference evidence="3" key="1">
    <citation type="submission" date="2016-02" db="EMBL/GenBank/DDBJ databases">
        <authorList>
            <person name="Teng J.L."/>
            <person name="Yang Y."/>
            <person name="Huang Y."/>
            <person name="Guo F."/>
            <person name="Wei W."/>
            <person name="Chen J.H."/>
            <person name="Wong S.Y."/>
            <person name="Lau S.K."/>
            <person name="Woo P.C."/>
        </authorList>
    </citation>
    <scope>NUCLEOTIDE SEQUENCE</scope>
    <source>
        <strain evidence="3">JCM 15929</strain>
    </source>
</reference>
<dbReference type="GO" id="GO:0016787">
    <property type="term" value="F:hydrolase activity"/>
    <property type="evidence" value="ECO:0007669"/>
    <property type="project" value="InterPro"/>
</dbReference>
<accession>A0A138A0U8</accession>
<dbReference type="InterPro" id="IPR004843">
    <property type="entry name" value="Calcineurin-like_PHP"/>
</dbReference>
<keyword evidence="5" id="KW-1185">Reference proteome</keyword>
<reference evidence="2 5" key="2">
    <citation type="submission" date="2016-02" db="EMBL/GenBank/DDBJ databases">
        <authorList>
            <person name="Teng J.L."/>
            <person name="Tang Y."/>
            <person name="Huang Y."/>
            <person name="Guo F."/>
            <person name="Wei W."/>
            <person name="Chen J.H."/>
            <person name="Wong S.Y."/>
            <person name="Lau S.K."/>
            <person name="Woo P.C."/>
        </authorList>
    </citation>
    <scope>NUCLEOTIDE SEQUENCE [LARGE SCALE GENOMIC DNA]</scope>
    <source>
        <strain evidence="2 5">JCM 13375</strain>
    </source>
</reference>
<evidence type="ECO:0000313" key="5">
    <source>
        <dbReference type="Proteomes" id="UP000070409"/>
    </source>
</evidence>
<dbReference type="Proteomes" id="UP000070409">
    <property type="component" value="Unassembled WGS sequence"/>
</dbReference>